<dbReference type="InterPro" id="IPR027417">
    <property type="entry name" value="P-loop_NTPase"/>
</dbReference>
<dbReference type="CDD" id="cd04093">
    <property type="entry name" value="HBS1_C_III"/>
    <property type="match status" value="1"/>
</dbReference>
<evidence type="ECO:0000256" key="7">
    <source>
        <dbReference type="ARBA" id="ARBA00023134"/>
    </source>
</evidence>
<dbReference type="GO" id="GO:0006412">
    <property type="term" value="P:translation"/>
    <property type="evidence" value="ECO:0007669"/>
    <property type="project" value="UniProtKB-KW"/>
</dbReference>
<dbReference type="InterPro" id="IPR000795">
    <property type="entry name" value="T_Tr_GTP-bd_dom"/>
</dbReference>
<name>A0A1X7VNW5_AMPQE</name>
<keyword evidence="4" id="KW-0547">Nucleotide-binding</keyword>
<evidence type="ECO:0000313" key="12">
    <source>
        <dbReference type="Proteomes" id="UP000007879"/>
    </source>
</evidence>
<dbReference type="Pfam" id="PF22594">
    <property type="entry name" value="GTP-eEF1A_C"/>
    <property type="match status" value="1"/>
</dbReference>
<dbReference type="SUPFAM" id="SSF50447">
    <property type="entry name" value="Translation proteins"/>
    <property type="match status" value="1"/>
</dbReference>
<evidence type="ECO:0000256" key="4">
    <source>
        <dbReference type="ARBA" id="ARBA00022741"/>
    </source>
</evidence>
<proteinExistence type="inferred from homology"/>
<comment type="catalytic activity">
    <reaction evidence="8">
        <text>GTP + H2O = GDP + phosphate + H(+)</text>
        <dbReference type="Rhea" id="RHEA:19669"/>
        <dbReference type="ChEBI" id="CHEBI:15377"/>
        <dbReference type="ChEBI" id="CHEBI:15378"/>
        <dbReference type="ChEBI" id="CHEBI:37565"/>
        <dbReference type="ChEBI" id="CHEBI:43474"/>
        <dbReference type="ChEBI" id="CHEBI:58189"/>
    </reaction>
    <physiologicalReaction direction="left-to-right" evidence="8">
        <dbReference type="Rhea" id="RHEA:19670"/>
    </physiologicalReaction>
</comment>
<keyword evidence="12" id="KW-1185">Reference proteome</keyword>
<dbReference type="InterPro" id="IPR009000">
    <property type="entry name" value="Transl_B-barrel_sf"/>
</dbReference>
<sequence length="610" mass="66684">MARHRNVRRLDFDEERDFGDIYGRSFEDEVAISPATASQFMYPHGNTGIALSSYMKPHPLETQSEKLPSSAGASGAPTQPNQPSQPALPSQYLRSEPSIKKPDKATAPVETVTIKQSQSNTKMGFITHHRSNIDSSPARSPSPSVLPGRSTPTTTPIRQPQLTRSSLKGKQLHLIDVLSEYKKRQESEKPTINLVVIGHVDAGKSTLMGHLLFLLGHVSKRTMHKYETDSQKLGKASFLYAWILDETGEERNRGITMDIAQQQFETEHLKIHLLDAPGHRDFIPNMITGAAQADVAVLVVDATIGSFESGFESGGQTREHALLVRSLGVTQLVVAINKMDTVSWSRERFDEIVTKLKSFLKQGGYKEGDITYVPCSGMTGDNLTSTLTDSWYKGPSLAQSIDRFRPPPRPVEKPFRCCIADIFKGQGAGICVAGKIESGYVQSGETVLVVPANELTSVKTIFGGDDISAWAVAGDQVVLTLIGIDQTKLALGSVLCSPEAPVSITSLVRARIIIFNIELPITAGYPVIFHYQSVSEPAVIKKLLSQVSKTSGDVIRKKPRCLTKNSSAIVEIEISRPLSLELYSDCKDLGRFMLRYAGNTVAAGLIIKIL</sequence>
<dbReference type="FunFam" id="2.40.30.10:FF:000020">
    <property type="entry name" value="Translation elongation factor EF-1"/>
    <property type="match status" value="1"/>
</dbReference>
<dbReference type="SUPFAM" id="SSF52540">
    <property type="entry name" value="P-loop containing nucleoside triphosphate hydrolases"/>
    <property type="match status" value="1"/>
</dbReference>
<gene>
    <name evidence="11" type="primary">100638160</name>
</gene>
<evidence type="ECO:0000256" key="9">
    <source>
        <dbReference type="SAM" id="MobiDB-lite"/>
    </source>
</evidence>
<dbReference type="EnsemblMetazoa" id="XM_011411250.2">
    <property type="protein sequence ID" value="XP_011409552.2"/>
    <property type="gene ID" value="LOC100638160"/>
</dbReference>
<dbReference type="InParanoid" id="A0A1X7VNW5"/>
<protein>
    <recommendedName>
        <fullName evidence="10">Tr-type G domain-containing protein</fullName>
    </recommendedName>
</protein>
<dbReference type="Gene3D" id="2.40.30.10">
    <property type="entry name" value="Translation factors"/>
    <property type="match status" value="2"/>
</dbReference>
<dbReference type="FunFam" id="3.40.50.300:FF:000204">
    <property type="entry name" value="Translation elongation factor Tu"/>
    <property type="match status" value="1"/>
</dbReference>
<dbReference type="GO" id="GO:0005737">
    <property type="term" value="C:cytoplasm"/>
    <property type="evidence" value="ECO:0007669"/>
    <property type="project" value="UniProtKB-SubCell"/>
</dbReference>
<dbReference type="AlphaFoldDB" id="A0A1X7VNW5"/>
<dbReference type="PANTHER" id="PTHR23115">
    <property type="entry name" value="TRANSLATION FACTOR"/>
    <property type="match status" value="1"/>
</dbReference>
<feature type="compositionally biased region" description="Polar residues" evidence="9">
    <location>
        <begin position="150"/>
        <end position="165"/>
    </location>
</feature>
<dbReference type="STRING" id="400682.A0A1X7VNW5"/>
<evidence type="ECO:0000256" key="2">
    <source>
        <dbReference type="ARBA" id="ARBA00007249"/>
    </source>
</evidence>
<evidence type="ECO:0000256" key="1">
    <source>
        <dbReference type="ARBA" id="ARBA00004496"/>
    </source>
</evidence>
<comment type="similarity">
    <text evidence="2">Belongs to the TRAFAC class translation factor GTPase superfamily. Classic translation factor GTPase family. EF-Tu/EF-1A subfamily.</text>
</comment>
<evidence type="ECO:0000313" key="11">
    <source>
        <dbReference type="EnsemblMetazoa" id="Aqu2.1.41579_001"/>
    </source>
</evidence>
<dbReference type="CDD" id="cd01883">
    <property type="entry name" value="EF1_alpha"/>
    <property type="match status" value="1"/>
</dbReference>
<dbReference type="eggNOG" id="KOG0458">
    <property type="taxonomic scope" value="Eukaryota"/>
</dbReference>
<reference evidence="12" key="1">
    <citation type="journal article" date="2010" name="Nature">
        <title>The Amphimedon queenslandica genome and the evolution of animal complexity.</title>
        <authorList>
            <person name="Srivastava M."/>
            <person name="Simakov O."/>
            <person name="Chapman J."/>
            <person name="Fahey B."/>
            <person name="Gauthier M.E."/>
            <person name="Mitros T."/>
            <person name="Richards G.S."/>
            <person name="Conaco C."/>
            <person name="Dacre M."/>
            <person name="Hellsten U."/>
            <person name="Larroux C."/>
            <person name="Putnam N.H."/>
            <person name="Stanke M."/>
            <person name="Adamska M."/>
            <person name="Darling A."/>
            <person name="Degnan S.M."/>
            <person name="Oakley T.H."/>
            <person name="Plachetzki D.C."/>
            <person name="Zhai Y."/>
            <person name="Adamski M."/>
            <person name="Calcino A."/>
            <person name="Cummins S.F."/>
            <person name="Goodstein D.M."/>
            <person name="Harris C."/>
            <person name="Jackson D.J."/>
            <person name="Leys S.P."/>
            <person name="Shu S."/>
            <person name="Woodcroft B.J."/>
            <person name="Vervoort M."/>
            <person name="Kosik K.S."/>
            <person name="Manning G."/>
            <person name="Degnan B.M."/>
            <person name="Rokhsar D.S."/>
        </authorList>
    </citation>
    <scope>NUCLEOTIDE SEQUENCE [LARGE SCALE GENOMIC DNA]</scope>
</reference>
<dbReference type="CDD" id="cd16267">
    <property type="entry name" value="HBS1-like_II"/>
    <property type="match status" value="1"/>
</dbReference>
<dbReference type="PRINTS" id="PR00315">
    <property type="entry name" value="ELONGATNFCT"/>
</dbReference>
<feature type="region of interest" description="Disordered" evidence="9">
    <location>
        <begin position="60"/>
        <end position="165"/>
    </location>
</feature>
<dbReference type="OrthoDB" id="342024at2759"/>
<evidence type="ECO:0000256" key="6">
    <source>
        <dbReference type="ARBA" id="ARBA00022917"/>
    </source>
</evidence>
<dbReference type="PROSITE" id="PS51722">
    <property type="entry name" value="G_TR_2"/>
    <property type="match status" value="1"/>
</dbReference>
<feature type="compositionally biased region" description="Polar residues" evidence="9">
    <location>
        <begin position="113"/>
        <end position="122"/>
    </location>
</feature>
<dbReference type="GO" id="GO:0003924">
    <property type="term" value="F:GTPase activity"/>
    <property type="evidence" value="ECO:0007669"/>
    <property type="project" value="InterPro"/>
</dbReference>
<evidence type="ECO:0000256" key="3">
    <source>
        <dbReference type="ARBA" id="ARBA00022490"/>
    </source>
</evidence>
<keyword evidence="7" id="KW-0342">GTP-binding</keyword>
<feature type="compositionally biased region" description="Polar residues" evidence="9">
    <location>
        <begin position="76"/>
        <end position="88"/>
    </location>
</feature>
<dbReference type="InterPro" id="IPR054696">
    <property type="entry name" value="GTP-eEF1A_C"/>
</dbReference>
<evidence type="ECO:0000256" key="8">
    <source>
        <dbReference type="ARBA" id="ARBA00049117"/>
    </source>
</evidence>
<organism evidence="11">
    <name type="scientific">Amphimedon queenslandica</name>
    <name type="common">Sponge</name>
    <dbReference type="NCBI Taxonomy" id="400682"/>
    <lineage>
        <taxon>Eukaryota</taxon>
        <taxon>Metazoa</taxon>
        <taxon>Porifera</taxon>
        <taxon>Demospongiae</taxon>
        <taxon>Heteroscleromorpha</taxon>
        <taxon>Haplosclerida</taxon>
        <taxon>Niphatidae</taxon>
        <taxon>Amphimedon</taxon>
    </lineage>
</organism>
<reference evidence="11" key="2">
    <citation type="submission" date="2017-05" db="UniProtKB">
        <authorList>
            <consortium name="EnsemblMetazoa"/>
        </authorList>
    </citation>
    <scope>IDENTIFICATION</scope>
</reference>
<comment type="subcellular location">
    <subcellularLocation>
        <location evidence="1">Cytoplasm</location>
    </subcellularLocation>
</comment>
<dbReference type="InterPro" id="IPR009001">
    <property type="entry name" value="Transl_elong_EF1A/Init_IF2_C"/>
</dbReference>
<dbReference type="Gene3D" id="3.40.50.300">
    <property type="entry name" value="P-loop containing nucleotide triphosphate hydrolases"/>
    <property type="match status" value="1"/>
</dbReference>
<feature type="domain" description="Tr-type G" evidence="10">
    <location>
        <begin position="189"/>
        <end position="409"/>
    </location>
</feature>
<dbReference type="KEGG" id="aqu:100638160"/>
<keyword evidence="3" id="KW-0963">Cytoplasm</keyword>
<dbReference type="SUPFAM" id="SSF50465">
    <property type="entry name" value="EF-Tu/eEF-1alpha/eIF2-gamma C-terminal domain"/>
    <property type="match status" value="1"/>
</dbReference>
<keyword evidence="6" id="KW-0648">Protein biosynthesis</keyword>
<dbReference type="FunFam" id="2.40.30.10:FF:000035">
    <property type="entry name" value="HBS1-like translational GTPase"/>
    <property type="match status" value="1"/>
</dbReference>
<dbReference type="Pfam" id="PF00009">
    <property type="entry name" value="GTP_EFTU"/>
    <property type="match status" value="1"/>
</dbReference>
<dbReference type="InterPro" id="IPR050100">
    <property type="entry name" value="TRAFAC_GTPase_members"/>
</dbReference>
<evidence type="ECO:0000256" key="5">
    <source>
        <dbReference type="ARBA" id="ARBA00022801"/>
    </source>
</evidence>
<accession>A0A1X7VNW5</accession>
<dbReference type="EnsemblMetazoa" id="Aqu2.1.41579_001">
    <property type="protein sequence ID" value="Aqu2.1.41579_001"/>
    <property type="gene ID" value="Aqu2.1.41579"/>
</dbReference>
<keyword evidence="5" id="KW-0378">Hydrolase</keyword>
<evidence type="ECO:0000259" key="10">
    <source>
        <dbReference type="PROSITE" id="PS51722"/>
    </source>
</evidence>
<dbReference type="Proteomes" id="UP000007879">
    <property type="component" value="Unassembled WGS sequence"/>
</dbReference>
<dbReference type="GO" id="GO:0005525">
    <property type="term" value="F:GTP binding"/>
    <property type="evidence" value="ECO:0007669"/>
    <property type="project" value="UniProtKB-KW"/>
</dbReference>
<feature type="compositionally biased region" description="Polar residues" evidence="9">
    <location>
        <begin position="133"/>
        <end position="143"/>
    </location>
</feature>